<name>A0A916DZL9_9GLOM</name>
<dbReference type="AlphaFoldDB" id="A0A916DZL9"/>
<protein>
    <submittedName>
        <fullName evidence="1">Uncharacterized protein</fullName>
    </submittedName>
</protein>
<accession>A0A916DZL9</accession>
<sequence length="126" mass="14703">MSFTNINQLKQTSIMLSLFNEKGSNIIRIYGVTTLEGETTEIIRSRDIIHGDLCNFSLASRQYPNTSTLAALFWQLTSCRPPFEILVWRFALLTVKAFQSRCDRIFLVLYQRCWEFEPDDRPDISE</sequence>
<dbReference type="EMBL" id="CAGKOT010000003">
    <property type="protein sequence ID" value="CAB5323418.1"/>
    <property type="molecule type" value="Genomic_DNA"/>
</dbReference>
<organism evidence="1 2">
    <name type="scientific">Rhizophagus irregularis</name>
    <dbReference type="NCBI Taxonomy" id="588596"/>
    <lineage>
        <taxon>Eukaryota</taxon>
        <taxon>Fungi</taxon>
        <taxon>Fungi incertae sedis</taxon>
        <taxon>Mucoromycota</taxon>
        <taxon>Glomeromycotina</taxon>
        <taxon>Glomeromycetes</taxon>
        <taxon>Glomerales</taxon>
        <taxon>Glomeraceae</taxon>
        <taxon>Rhizophagus</taxon>
    </lineage>
</organism>
<gene>
    <name evidence="1" type="ORF">CHRIB12_LOCUS2384</name>
</gene>
<dbReference type="Proteomes" id="UP000684084">
    <property type="component" value="Unassembled WGS sequence"/>
</dbReference>
<evidence type="ECO:0000313" key="2">
    <source>
        <dbReference type="Proteomes" id="UP000684084"/>
    </source>
</evidence>
<dbReference type="VEuPathDB" id="FungiDB:RhiirFUN_005538"/>
<dbReference type="OrthoDB" id="10292777at2759"/>
<reference evidence="1" key="1">
    <citation type="submission" date="2020-05" db="EMBL/GenBank/DDBJ databases">
        <authorList>
            <person name="Rincon C."/>
            <person name="Sanders R I."/>
            <person name="Robbins C."/>
            <person name="Chaturvedi A."/>
        </authorList>
    </citation>
    <scope>NUCLEOTIDE SEQUENCE</scope>
    <source>
        <strain evidence="1">CHB12</strain>
    </source>
</reference>
<evidence type="ECO:0000313" key="1">
    <source>
        <dbReference type="EMBL" id="CAB5323418.1"/>
    </source>
</evidence>
<comment type="caution">
    <text evidence="1">The sequence shown here is derived from an EMBL/GenBank/DDBJ whole genome shotgun (WGS) entry which is preliminary data.</text>
</comment>
<proteinExistence type="predicted"/>